<evidence type="ECO:0000313" key="3">
    <source>
        <dbReference type="EMBL" id="TDU91920.1"/>
    </source>
</evidence>
<gene>
    <name evidence="3" type="ORF">EV138_5533</name>
</gene>
<protein>
    <submittedName>
        <fullName evidence="3">Phospholipase D-like protein</fullName>
    </submittedName>
</protein>
<keyword evidence="1" id="KW-0472">Membrane</keyword>
<sequence>MAGKRWSELDPRVRQAILLGGAFEAGLKVAALVDLAQRPRSDIRGSKAAWAVALTLVNSGGVVPIVYLLRGRRRS</sequence>
<feature type="domain" description="DUF5652" evidence="2">
    <location>
        <begin position="44"/>
        <end position="74"/>
    </location>
</feature>
<reference evidence="3 4" key="1">
    <citation type="submission" date="2019-03" db="EMBL/GenBank/DDBJ databases">
        <title>Genomic Encyclopedia of Type Strains, Phase III (KMG-III): the genomes of soil and plant-associated and newly described type strains.</title>
        <authorList>
            <person name="Whitman W."/>
        </authorList>
    </citation>
    <scope>NUCLEOTIDE SEQUENCE [LARGE SCALE GENOMIC DNA]</scope>
    <source>
        <strain evidence="3 4">VKM Ac-2575</strain>
    </source>
</reference>
<dbReference type="EMBL" id="SOCE01000001">
    <property type="protein sequence ID" value="TDU91920.1"/>
    <property type="molecule type" value="Genomic_DNA"/>
</dbReference>
<dbReference type="AlphaFoldDB" id="A0A4R7THY6"/>
<dbReference type="RefSeq" id="WP_133981592.1">
    <property type="nucleotide sequence ID" value="NZ_SOCE01000001.1"/>
</dbReference>
<proteinExistence type="predicted"/>
<keyword evidence="4" id="KW-1185">Reference proteome</keyword>
<evidence type="ECO:0000256" key="1">
    <source>
        <dbReference type="SAM" id="Phobius"/>
    </source>
</evidence>
<feature type="transmembrane region" description="Helical" evidence="1">
    <location>
        <begin position="16"/>
        <end position="36"/>
    </location>
</feature>
<dbReference type="Proteomes" id="UP000295151">
    <property type="component" value="Unassembled WGS sequence"/>
</dbReference>
<name>A0A4R7THY6_9ACTN</name>
<dbReference type="Pfam" id="PF18893">
    <property type="entry name" value="DUF5652"/>
    <property type="match status" value="1"/>
</dbReference>
<keyword evidence="1" id="KW-0812">Transmembrane</keyword>
<comment type="caution">
    <text evidence="3">The sequence shown here is derived from an EMBL/GenBank/DDBJ whole genome shotgun (WGS) entry which is preliminary data.</text>
</comment>
<evidence type="ECO:0000259" key="2">
    <source>
        <dbReference type="Pfam" id="PF18893"/>
    </source>
</evidence>
<evidence type="ECO:0000313" key="4">
    <source>
        <dbReference type="Proteomes" id="UP000295151"/>
    </source>
</evidence>
<keyword evidence="1" id="KW-1133">Transmembrane helix</keyword>
<accession>A0A4R7THY6</accession>
<organism evidence="3 4">
    <name type="scientific">Kribbella voronezhensis</name>
    <dbReference type="NCBI Taxonomy" id="2512212"/>
    <lineage>
        <taxon>Bacteria</taxon>
        <taxon>Bacillati</taxon>
        <taxon>Actinomycetota</taxon>
        <taxon>Actinomycetes</taxon>
        <taxon>Propionibacteriales</taxon>
        <taxon>Kribbellaceae</taxon>
        <taxon>Kribbella</taxon>
    </lineage>
</organism>
<dbReference type="InterPro" id="IPR043712">
    <property type="entry name" value="DUF5652"/>
</dbReference>
<dbReference type="OrthoDB" id="5125307at2"/>
<feature type="transmembrane region" description="Helical" evidence="1">
    <location>
        <begin position="48"/>
        <end position="69"/>
    </location>
</feature>